<dbReference type="InterPro" id="IPR018309">
    <property type="entry name" value="Tscrpt_reg_PadR_C"/>
</dbReference>
<dbReference type="InterPro" id="IPR005149">
    <property type="entry name" value="Tscrpt_reg_PadR_N"/>
</dbReference>
<dbReference type="InterPro" id="IPR036390">
    <property type="entry name" value="WH_DNA-bd_sf"/>
</dbReference>
<dbReference type="Proteomes" id="UP001596074">
    <property type="component" value="Unassembled WGS sequence"/>
</dbReference>
<feature type="region of interest" description="Disordered" evidence="1">
    <location>
        <begin position="176"/>
        <end position="200"/>
    </location>
</feature>
<proteinExistence type="predicted"/>
<dbReference type="PANTHER" id="PTHR43252">
    <property type="entry name" value="TRANSCRIPTIONAL REGULATOR YQJI"/>
    <property type="match status" value="1"/>
</dbReference>
<dbReference type="Pfam" id="PF10400">
    <property type="entry name" value="Vir_act_alpha_C"/>
    <property type="match status" value="1"/>
</dbReference>
<sequence length="200" mass="22744">MSLRYGLLGLLAEGPASGYDLNRRFQETLGAAWPAQHPKIYAELGRLESDGLIEVDSHGPRRRKAYRITESGRTEVRRWLVKGADEGADHTLRFEPLLRTFFLWLMEKDDAIRYLEGEAEYYSEWADLFRGMAEAKDRGDYGTAPSVQSFRITIEAAIRMYQGLADWARWAAEFTEEGRLHQQDPEGDEAGQEPQDGQGG</sequence>
<evidence type="ECO:0000259" key="3">
    <source>
        <dbReference type="Pfam" id="PF10400"/>
    </source>
</evidence>
<dbReference type="RefSeq" id="WP_378286978.1">
    <property type="nucleotide sequence ID" value="NZ_JBHSON010000063.1"/>
</dbReference>
<evidence type="ECO:0000256" key="1">
    <source>
        <dbReference type="SAM" id="MobiDB-lite"/>
    </source>
</evidence>
<dbReference type="SUPFAM" id="SSF46785">
    <property type="entry name" value="Winged helix' DNA-binding domain"/>
    <property type="match status" value="1"/>
</dbReference>
<feature type="domain" description="Transcription regulator PadR N-terminal" evidence="2">
    <location>
        <begin position="7"/>
        <end position="77"/>
    </location>
</feature>
<dbReference type="PANTHER" id="PTHR43252:SF6">
    <property type="entry name" value="NEGATIVE TRANSCRIPTION REGULATOR PADR"/>
    <property type="match status" value="1"/>
</dbReference>
<organism evidence="4 5">
    <name type="scientific">Actinomadura rugatobispora</name>
    <dbReference type="NCBI Taxonomy" id="1994"/>
    <lineage>
        <taxon>Bacteria</taxon>
        <taxon>Bacillati</taxon>
        <taxon>Actinomycetota</taxon>
        <taxon>Actinomycetes</taxon>
        <taxon>Streptosporangiales</taxon>
        <taxon>Thermomonosporaceae</taxon>
        <taxon>Actinomadura</taxon>
    </lineage>
</organism>
<dbReference type="Gene3D" id="1.10.10.10">
    <property type="entry name" value="Winged helix-like DNA-binding domain superfamily/Winged helix DNA-binding domain"/>
    <property type="match status" value="1"/>
</dbReference>
<evidence type="ECO:0000313" key="5">
    <source>
        <dbReference type="Proteomes" id="UP001596074"/>
    </source>
</evidence>
<protein>
    <submittedName>
        <fullName evidence="4">PadR family transcriptional regulator</fullName>
    </submittedName>
</protein>
<dbReference type="EMBL" id="JBHSON010000063">
    <property type="protein sequence ID" value="MFC5751102.1"/>
    <property type="molecule type" value="Genomic_DNA"/>
</dbReference>
<evidence type="ECO:0000313" key="4">
    <source>
        <dbReference type="EMBL" id="MFC5751102.1"/>
    </source>
</evidence>
<comment type="caution">
    <text evidence="4">The sequence shown here is derived from an EMBL/GenBank/DDBJ whole genome shotgun (WGS) entry which is preliminary data.</text>
</comment>
<dbReference type="Pfam" id="PF03551">
    <property type="entry name" value="PadR"/>
    <property type="match status" value="1"/>
</dbReference>
<accession>A0ABW1A7Y7</accession>
<evidence type="ECO:0000259" key="2">
    <source>
        <dbReference type="Pfam" id="PF03551"/>
    </source>
</evidence>
<name>A0ABW1A7Y7_9ACTN</name>
<dbReference type="InterPro" id="IPR036388">
    <property type="entry name" value="WH-like_DNA-bd_sf"/>
</dbReference>
<reference evidence="5" key="1">
    <citation type="journal article" date="2019" name="Int. J. Syst. Evol. Microbiol.">
        <title>The Global Catalogue of Microorganisms (GCM) 10K type strain sequencing project: providing services to taxonomists for standard genome sequencing and annotation.</title>
        <authorList>
            <consortium name="The Broad Institute Genomics Platform"/>
            <consortium name="The Broad Institute Genome Sequencing Center for Infectious Disease"/>
            <person name="Wu L."/>
            <person name="Ma J."/>
        </authorList>
    </citation>
    <scope>NUCLEOTIDE SEQUENCE [LARGE SCALE GENOMIC DNA]</scope>
    <source>
        <strain evidence="5">KCTC 42087</strain>
    </source>
</reference>
<feature type="domain" description="Transcription regulator PadR C-terminal" evidence="3">
    <location>
        <begin position="93"/>
        <end position="173"/>
    </location>
</feature>
<keyword evidence="5" id="KW-1185">Reference proteome</keyword>
<gene>
    <name evidence="4" type="ORF">ACFPZN_36270</name>
</gene>